<protein>
    <submittedName>
        <fullName evidence="1">Uncharacterized protein</fullName>
    </submittedName>
</protein>
<feature type="non-terminal residue" evidence="1">
    <location>
        <position position="170"/>
    </location>
</feature>
<evidence type="ECO:0000313" key="1">
    <source>
        <dbReference type="EMBL" id="MBA0083644.1"/>
    </source>
</evidence>
<dbReference type="Proteomes" id="UP000567293">
    <property type="component" value="Unassembled WGS sequence"/>
</dbReference>
<name>A0A7V8NLP4_9BACT</name>
<comment type="caution">
    <text evidence="1">The sequence shown here is derived from an EMBL/GenBank/DDBJ whole genome shotgun (WGS) entry which is preliminary data.</text>
</comment>
<dbReference type="EMBL" id="JACDQQ010000150">
    <property type="protein sequence ID" value="MBA0083644.1"/>
    <property type="molecule type" value="Genomic_DNA"/>
</dbReference>
<dbReference type="AlphaFoldDB" id="A0A7V8NLP4"/>
<reference evidence="1" key="1">
    <citation type="submission" date="2020-06" db="EMBL/GenBank/DDBJ databases">
        <title>Legume-microbial interactions unlock mineral nutrients during tropical forest succession.</title>
        <authorList>
            <person name="Epihov D.Z."/>
        </authorList>
    </citation>
    <scope>NUCLEOTIDE SEQUENCE [LARGE SCALE GENOMIC DNA]</scope>
    <source>
        <strain evidence="1">Pan2503</strain>
    </source>
</reference>
<keyword evidence="2" id="KW-1185">Reference proteome</keyword>
<accession>A0A7V8NLP4</accession>
<sequence>MNRICLGIMAGLLLGGGILPPNPPLLPEKDVRVLANELSGELAKRNLEVIATAHRQRGSRGFHAAAEFVTERLRAYGLSDLEILQFPADGKIFYGTQRSRPPWDAEVGELSELRHVGLPPKDRRVPAEREQPIRLCDYASEPVVLAEDSESADVASPRVIDVEDAFIGRE</sequence>
<gene>
    <name evidence="1" type="ORF">HRJ53_01475</name>
</gene>
<organism evidence="1 2">
    <name type="scientific">Candidatus Acidiferrum panamense</name>
    <dbReference type="NCBI Taxonomy" id="2741543"/>
    <lineage>
        <taxon>Bacteria</taxon>
        <taxon>Pseudomonadati</taxon>
        <taxon>Acidobacteriota</taxon>
        <taxon>Terriglobia</taxon>
        <taxon>Candidatus Acidiferrales</taxon>
        <taxon>Candidatus Acidiferrum</taxon>
    </lineage>
</organism>
<evidence type="ECO:0000313" key="2">
    <source>
        <dbReference type="Proteomes" id="UP000567293"/>
    </source>
</evidence>
<proteinExistence type="predicted"/>